<feature type="compositionally biased region" description="Basic and acidic residues" evidence="1">
    <location>
        <begin position="1042"/>
        <end position="1061"/>
    </location>
</feature>
<dbReference type="EnsemblFungi" id="PTTG_29098-t43_2">
    <property type="protein sequence ID" value="PTTG_29098-t43_2-p1"/>
    <property type="gene ID" value="PTTG_29098"/>
</dbReference>
<name>A0A180G6K5_PUCT1</name>
<feature type="compositionally biased region" description="Basic and acidic residues" evidence="1">
    <location>
        <begin position="876"/>
        <end position="885"/>
    </location>
</feature>
<dbReference type="EMBL" id="ADAS02000194">
    <property type="protein sequence ID" value="OAV88240.1"/>
    <property type="molecule type" value="Genomic_DNA"/>
</dbReference>
<dbReference type="Pfam" id="PF12738">
    <property type="entry name" value="PTCB-BRCT"/>
    <property type="match status" value="2"/>
</dbReference>
<reference evidence="3" key="2">
    <citation type="submission" date="2016-05" db="EMBL/GenBank/DDBJ databases">
        <title>Comparative analysis highlights variable genome content of wheat rusts and divergence of the mating loci.</title>
        <authorList>
            <person name="Cuomo C.A."/>
            <person name="Bakkeren G."/>
            <person name="Szabo L."/>
            <person name="Khalil H."/>
            <person name="Joly D."/>
            <person name="Goldberg J."/>
            <person name="Young S."/>
            <person name="Zeng Q."/>
            <person name="Fellers J."/>
        </authorList>
    </citation>
    <scope>NUCLEOTIDE SEQUENCE [LARGE SCALE GENOMIC DNA]</scope>
    <source>
        <strain evidence="3">1-1 BBBD Race 1</strain>
    </source>
</reference>
<reference evidence="3" key="1">
    <citation type="submission" date="2009-11" db="EMBL/GenBank/DDBJ databases">
        <authorList>
            <consortium name="The Broad Institute Genome Sequencing Platform"/>
            <person name="Ward D."/>
            <person name="Feldgarden M."/>
            <person name="Earl A."/>
            <person name="Young S.K."/>
            <person name="Zeng Q."/>
            <person name="Koehrsen M."/>
            <person name="Alvarado L."/>
            <person name="Berlin A."/>
            <person name="Bochicchio J."/>
            <person name="Borenstein D."/>
            <person name="Chapman S.B."/>
            <person name="Chen Z."/>
            <person name="Engels R."/>
            <person name="Freedman E."/>
            <person name="Gellesch M."/>
            <person name="Goldberg J."/>
            <person name="Griggs A."/>
            <person name="Gujja S."/>
            <person name="Heilman E."/>
            <person name="Heiman D."/>
            <person name="Hepburn T."/>
            <person name="Howarth C."/>
            <person name="Jen D."/>
            <person name="Larson L."/>
            <person name="Lewis B."/>
            <person name="Mehta T."/>
            <person name="Park D."/>
            <person name="Pearson M."/>
            <person name="Roberts A."/>
            <person name="Saif S."/>
            <person name="Shea T."/>
            <person name="Shenoy N."/>
            <person name="Sisk P."/>
            <person name="Stolte C."/>
            <person name="Sykes S."/>
            <person name="Thomson T."/>
            <person name="Walk T."/>
            <person name="White J."/>
            <person name="Yandava C."/>
            <person name="Izard J."/>
            <person name="Baranova O.V."/>
            <person name="Blanton J.M."/>
            <person name="Tanner A.C."/>
            <person name="Dewhirst F.E."/>
            <person name="Haas B."/>
            <person name="Nusbaum C."/>
            <person name="Birren B."/>
        </authorList>
    </citation>
    <scope>NUCLEOTIDE SEQUENCE [LARGE SCALE GENOMIC DNA]</scope>
    <source>
        <strain evidence="3">1-1 BBBD Race 1</strain>
    </source>
</reference>
<organism evidence="3">
    <name type="scientific">Puccinia triticina (isolate 1-1 / race 1 (BBBD))</name>
    <name type="common">Brown leaf rust fungus</name>
    <dbReference type="NCBI Taxonomy" id="630390"/>
    <lineage>
        <taxon>Eukaryota</taxon>
        <taxon>Fungi</taxon>
        <taxon>Dikarya</taxon>
        <taxon>Basidiomycota</taxon>
        <taxon>Pucciniomycotina</taxon>
        <taxon>Pucciniomycetes</taxon>
        <taxon>Pucciniales</taxon>
        <taxon>Pucciniaceae</taxon>
        <taxon>Puccinia</taxon>
    </lineage>
</organism>
<feature type="domain" description="BRCT" evidence="2">
    <location>
        <begin position="1096"/>
        <end position="1167"/>
    </location>
</feature>
<dbReference type="Proteomes" id="UP000005240">
    <property type="component" value="Unassembled WGS sequence"/>
</dbReference>
<dbReference type="STRING" id="630390.A0A180G6K5"/>
<dbReference type="PANTHER" id="PTHR47667">
    <property type="entry name" value="REGULATOR OF TY1 TRANSPOSITION PROTEIN 107"/>
    <property type="match status" value="1"/>
</dbReference>
<proteinExistence type="predicted"/>
<protein>
    <recommendedName>
        <fullName evidence="2">BRCT domain-containing protein</fullName>
    </recommendedName>
</protein>
<accession>A0A180G6K5</accession>
<feature type="compositionally biased region" description="Polar residues" evidence="1">
    <location>
        <begin position="792"/>
        <end position="828"/>
    </location>
</feature>
<dbReference type="PANTHER" id="PTHR47667:SF1">
    <property type="entry name" value="REGULATOR OF TY1 TRANSPOSITION PROTEIN 107"/>
    <property type="match status" value="1"/>
</dbReference>
<keyword evidence="5" id="KW-1185">Reference proteome</keyword>
<dbReference type="PROSITE" id="PS50172">
    <property type="entry name" value="BRCT"/>
    <property type="match status" value="4"/>
</dbReference>
<feature type="compositionally biased region" description="Basic residues" evidence="1">
    <location>
        <begin position="911"/>
        <end position="929"/>
    </location>
</feature>
<feature type="region of interest" description="Disordered" evidence="1">
    <location>
        <begin position="724"/>
        <end position="1079"/>
    </location>
</feature>
<feature type="domain" description="BRCT" evidence="2">
    <location>
        <begin position="182"/>
        <end position="277"/>
    </location>
</feature>
<feature type="domain" description="BRCT" evidence="2">
    <location>
        <begin position="531"/>
        <end position="599"/>
    </location>
</feature>
<dbReference type="Pfam" id="PF16770">
    <property type="entry name" value="RTT107_BRCT_5"/>
    <property type="match status" value="1"/>
</dbReference>
<gene>
    <name evidence="3" type="ORF">PTTG_29098</name>
</gene>
<feature type="region of interest" description="Disordered" evidence="1">
    <location>
        <begin position="299"/>
        <end position="321"/>
    </location>
</feature>
<dbReference type="InterPro" id="IPR001357">
    <property type="entry name" value="BRCT_dom"/>
</dbReference>
<dbReference type="OrthoDB" id="342264at2759"/>
<reference evidence="4 5" key="3">
    <citation type="journal article" date="2017" name="G3 (Bethesda)">
        <title>Comparative analysis highlights variable genome content of wheat rusts and divergence of the mating loci.</title>
        <authorList>
            <person name="Cuomo C.A."/>
            <person name="Bakkeren G."/>
            <person name="Khalil H.B."/>
            <person name="Panwar V."/>
            <person name="Joly D."/>
            <person name="Linning R."/>
            <person name="Sakthikumar S."/>
            <person name="Song X."/>
            <person name="Adiconis X."/>
            <person name="Fan L."/>
            <person name="Goldberg J.M."/>
            <person name="Levin J.Z."/>
            <person name="Young S."/>
            <person name="Zeng Q."/>
            <person name="Anikster Y."/>
            <person name="Bruce M."/>
            <person name="Wang M."/>
            <person name="Yin C."/>
            <person name="McCallum B."/>
            <person name="Szabo L.J."/>
            <person name="Hulbert S."/>
            <person name="Chen X."/>
            <person name="Fellers J.P."/>
        </authorList>
    </citation>
    <scope>NUCLEOTIDE SEQUENCE</scope>
    <source>
        <strain evidence="5">Isolate 1-1 / race 1 (BBBD)</strain>
        <strain evidence="4">isolate 1-1 / race 1 (BBBD)</strain>
    </source>
</reference>
<evidence type="ECO:0000313" key="5">
    <source>
        <dbReference type="Proteomes" id="UP000005240"/>
    </source>
</evidence>
<feature type="compositionally biased region" description="Basic and acidic residues" evidence="1">
    <location>
        <begin position="1009"/>
        <end position="1019"/>
    </location>
</feature>
<dbReference type="SMART" id="SM00292">
    <property type="entry name" value="BRCT"/>
    <property type="match status" value="6"/>
</dbReference>
<evidence type="ECO:0000259" key="2">
    <source>
        <dbReference type="PROSITE" id="PS50172"/>
    </source>
</evidence>
<feature type="compositionally biased region" description="Polar residues" evidence="1">
    <location>
        <begin position="857"/>
        <end position="874"/>
    </location>
</feature>
<evidence type="ECO:0000313" key="4">
    <source>
        <dbReference type="EnsemblFungi" id="PTTG_29098-t43_2-p1"/>
    </source>
</evidence>
<feature type="compositionally biased region" description="Polar residues" evidence="1">
    <location>
        <begin position="654"/>
        <end position="685"/>
    </location>
</feature>
<dbReference type="Gene3D" id="3.40.50.10190">
    <property type="entry name" value="BRCT domain"/>
    <property type="match status" value="4"/>
</dbReference>
<reference evidence="4" key="4">
    <citation type="submission" date="2025-05" db="UniProtKB">
        <authorList>
            <consortium name="EnsemblFungi"/>
        </authorList>
    </citation>
    <scope>IDENTIFICATION</scope>
    <source>
        <strain evidence="4">isolate 1-1 / race 1 (BBBD)</strain>
    </source>
</reference>
<feature type="compositionally biased region" description="Basic and acidic residues" evidence="1">
    <location>
        <begin position="779"/>
        <end position="791"/>
    </location>
</feature>
<feature type="compositionally biased region" description="Basic and acidic residues" evidence="1">
    <location>
        <begin position="958"/>
        <end position="978"/>
    </location>
</feature>
<dbReference type="InterPro" id="IPR036420">
    <property type="entry name" value="BRCT_dom_sf"/>
</dbReference>
<evidence type="ECO:0000256" key="1">
    <source>
        <dbReference type="SAM" id="MobiDB-lite"/>
    </source>
</evidence>
<feature type="compositionally biased region" description="Basic residues" evidence="1">
    <location>
        <begin position="1032"/>
        <end position="1041"/>
    </location>
</feature>
<feature type="region of interest" description="Disordered" evidence="1">
    <location>
        <begin position="633"/>
        <end position="691"/>
    </location>
</feature>
<sequence>MTSTTTSDREIIPTSPTDIFKNLTVFIDPSVPTILAIQLKAFLTHNQASIASESTPDIEKVLASIQAYPPTDPTDPAAPSKRLIPNLKPRFDLTQTTHIITNSLHLPEYIALGRWDDEAGNILSFSYQAQSSPGNVNEHEQDSEKEAHDSRVHRSIHLVTSIWVTQSYDLDKLLPTGAYSPDPYKFLSGIVIALDSGARLPLADVELIQACVQAWGGQFRKGLTKEVTHLICCDENTRDYKIANKLKVELGLKIVLPHWFHHSVSFRRVISEQPFEFPSPAILAPRSPSLSADCQHGINGLPGTKLPPTTRRPIEEDPELESLSHKKATDMAFAAQKISPRPVSQGLSDYLQVTNPDSLEDIPPIKHSSKIPQHSLEDTPAYREFQNKSVYLVSSLGLSFSARKTLARRIEELGAKVFDSGSLKLTELDKSRSDPKILNDAINAEQKLKSSDIVICECRSGWEFWLAWEAGKKIGTLHWILCILNNLDSPTFAIRPPTERLLDFPCPPGPISGCDPASKPITVTNYAGMARSHLIKLIEKMHLTFSGTLASNTFMVVAANKAGSKVDYANKTGIQIVNHHYIEDCFQNWAKQSIQPHHLTFPDGVNICELVGQTTRTPDGIYKWTKRTEVKEQKKRDMSLLPSRINKTPLADISSMTPPQKDVNPQPSASKVISESDNLLDNSESGAEVPAVKRVKRKPRLISDSTELSSLTASDILKVAGIETLETPRKPSSQESLTPREVEGHAPALITPEPSRSSPRKRSSDLAELDPNPSKKTKKETSTDTEAKKLDTTAQQSVTSSTDQLASVGNDQLASVGGQESSKTSTPLQSKFTKSVKQSVSTKKATVGASAKAPLSLTRSSTRKAAQLAVQNVKSAAEDMNLHEKEKKKKRISGGPSVGMDDGGFFGQPPKKAKQSASRKRSHDSHRRLSGSESDGDQSEIVIKKDDKKQSNLKRGRRSDESEKTVKEDKREDERGEESSSDNGELPSSIRPQALSKRKGKRASGGSKTARDEEAKNSDLESLTDLESLKIKSAKKPKKKIKAEDPELDNLSKSKPVDHLPRKTKSTSGSKAHPVLAGPSSSKKICITESGARIESKISNKLVKMGAKFIDSTPSLDDGCTHLLTNKIARTEKFLSCIVLGCSIVNHKWAEECVKRNQFVDEEEYELKDLEGEKLHQFELKRSLKIARARKILTGFQIFLTPFVANQHSKLLKKLIILAGGQVLTKIPALEDLQKTATAIKDKESLENDGDDDDGEDVGEKKSLIISSKEDSKYVKTHLLKKFPTKFWMSEGAHQDPPDDDDDLREQSPLIKIFDSNLILQGLLVQKITFEEKFVLDCSGFL</sequence>
<feature type="compositionally biased region" description="Basic and acidic residues" evidence="1">
    <location>
        <begin position="137"/>
        <end position="150"/>
    </location>
</feature>
<dbReference type="CDD" id="cd17744">
    <property type="entry name" value="BRCT_MDC1_rpt1"/>
    <property type="match status" value="1"/>
</dbReference>
<feature type="compositionally biased region" description="Low complexity" evidence="1">
    <location>
        <begin position="829"/>
        <end position="844"/>
    </location>
</feature>
<evidence type="ECO:0000313" key="3">
    <source>
        <dbReference type="EMBL" id="OAV88240.1"/>
    </source>
</evidence>
<dbReference type="VEuPathDB" id="FungiDB:PTTG_29098"/>
<dbReference type="SUPFAM" id="SSF52113">
    <property type="entry name" value="BRCT domain"/>
    <property type="match status" value="3"/>
</dbReference>
<dbReference type="InterPro" id="IPR053036">
    <property type="entry name" value="CellCycle_DNARepair_Reg"/>
</dbReference>
<feature type="domain" description="BRCT" evidence="2">
    <location>
        <begin position="1188"/>
        <end position="1240"/>
    </location>
</feature>
<feature type="region of interest" description="Disordered" evidence="1">
    <location>
        <begin position="129"/>
        <end position="150"/>
    </location>
</feature>